<organism evidence="1 2">
    <name type="scientific">Pseudoalteromonas marina</name>
    <dbReference type="NCBI Taxonomy" id="267375"/>
    <lineage>
        <taxon>Bacteria</taxon>
        <taxon>Pseudomonadati</taxon>
        <taxon>Pseudomonadota</taxon>
        <taxon>Gammaproteobacteria</taxon>
        <taxon>Alteromonadales</taxon>
        <taxon>Pseudoalteromonadaceae</taxon>
        <taxon>Pseudoalteromonas</taxon>
    </lineage>
</organism>
<gene>
    <name evidence="1" type="ORF">Q8W34_14145</name>
</gene>
<evidence type="ECO:0000313" key="1">
    <source>
        <dbReference type="EMBL" id="MDP2565783.1"/>
    </source>
</evidence>
<comment type="caution">
    <text evidence="1">The sequence shown here is derived from an EMBL/GenBank/DDBJ whole genome shotgun (WGS) entry which is preliminary data.</text>
</comment>
<keyword evidence="2" id="KW-1185">Reference proteome</keyword>
<sequence>MSGERQKLVIIVDESKKMFHFTSTHLVGVCNEAWYPYVEGKLFEYVERYLTSAKIANNVTLIEPLRACGINKDYQVTYNPRNESRLIINGVSKKGEISSIITFSKSLDEGYKQFWEGIENKDDFDLNQQLSTQFLDPLLKQIA</sequence>
<evidence type="ECO:0000313" key="2">
    <source>
        <dbReference type="Proteomes" id="UP001177212"/>
    </source>
</evidence>
<dbReference type="EMBL" id="JAUYVT010000014">
    <property type="protein sequence ID" value="MDP2565783.1"/>
    <property type="molecule type" value="Genomic_DNA"/>
</dbReference>
<name>A0ABT9FG70_9GAMM</name>
<accession>A0ABT9FG70</accession>
<dbReference type="Proteomes" id="UP001177212">
    <property type="component" value="Unassembled WGS sequence"/>
</dbReference>
<proteinExistence type="predicted"/>
<protein>
    <submittedName>
        <fullName evidence="1">Uncharacterized protein</fullName>
    </submittedName>
</protein>
<dbReference type="RefSeq" id="WP_305472513.1">
    <property type="nucleotide sequence ID" value="NZ_JAUYVT010000014.1"/>
</dbReference>
<reference evidence="1" key="1">
    <citation type="submission" date="2023-07" db="EMBL/GenBank/DDBJ databases">
        <title>Genome content predicts the carbon catabolic preferences of heterotrophic bacteria.</title>
        <authorList>
            <person name="Gralka M."/>
        </authorList>
    </citation>
    <scope>NUCLEOTIDE SEQUENCE</scope>
    <source>
        <strain evidence="1">4G09</strain>
    </source>
</reference>